<dbReference type="FunFam" id="3.40.50.300:FF:000854">
    <property type="entry name" value="Multidrug ABC transporter ATP-binding protein"/>
    <property type="match status" value="1"/>
</dbReference>
<dbReference type="SUPFAM" id="SSF52540">
    <property type="entry name" value="P-loop containing nucleoside triphosphate hydrolases"/>
    <property type="match status" value="1"/>
</dbReference>
<dbReference type="Gene3D" id="1.20.1560.10">
    <property type="entry name" value="ABC transporter type 1, transmembrane domain"/>
    <property type="match status" value="1"/>
</dbReference>
<dbReference type="SMART" id="SM00382">
    <property type="entry name" value="AAA"/>
    <property type="match status" value="1"/>
</dbReference>
<keyword evidence="3" id="KW-1003">Cell membrane</keyword>
<dbReference type="InterPro" id="IPR039421">
    <property type="entry name" value="Type_1_exporter"/>
</dbReference>
<reference evidence="12" key="1">
    <citation type="submission" date="2022-06" db="EMBL/GenBank/DDBJ databases">
        <title>Novel species in genus nocardia.</title>
        <authorList>
            <person name="Li F."/>
        </authorList>
    </citation>
    <scope>NUCLEOTIDE SEQUENCE</scope>
    <source>
        <strain evidence="12">CDC141</strain>
    </source>
</reference>
<evidence type="ECO:0000256" key="4">
    <source>
        <dbReference type="ARBA" id="ARBA00022692"/>
    </source>
</evidence>
<gene>
    <name evidence="12" type="ORF">NDR86_28125</name>
</gene>
<feature type="domain" description="ABC transporter" evidence="10">
    <location>
        <begin position="385"/>
        <end position="625"/>
    </location>
</feature>
<protein>
    <submittedName>
        <fullName evidence="12">ABC transporter ATP-binding protein/permease</fullName>
    </submittedName>
</protein>
<dbReference type="PROSITE" id="PS00211">
    <property type="entry name" value="ABC_TRANSPORTER_1"/>
    <property type="match status" value="1"/>
</dbReference>
<keyword evidence="5" id="KW-0547">Nucleotide-binding</keyword>
<feature type="transmembrane region" description="Helical" evidence="9">
    <location>
        <begin position="102"/>
        <end position="120"/>
    </location>
</feature>
<keyword evidence="4 9" id="KW-0812">Transmembrane</keyword>
<feature type="transmembrane region" description="Helical" evidence="9">
    <location>
        <begin position="62"/>
        <end position="82"/>
    </location>
</feature>
<proteinExistence type="predicted"/>
<dbReference type="Proteomes" id="UP001139157">
    <property type="component" value="Unassembled WGS sequence"/>
</dbReference>
<dbReference type="Pfam" id="PF00005">
    <property type="entry name" value="ABC_tran"/>
    <property type="match status" value="1"/>
</dbReference>
<dbReference type="GO" id="GO:0005886">
    <property type="term" value="C:plasma membrane"/>
    <property type="evidence" value="ECO:0007669"/>
    <property type="project" value="UniProtKB-SubCell"/>
</dbReference>
<evidence type="ECO:0000256" key="3">
    <source>
        <dbReference type="ARBA" id="ARBA00022475"/>
    </source>
</evidence>
<dbReference type="InterPro" id="IPR003439">
    <property type="entry name" value="ABC_transporter-like_ATP-bd"/>
</dbReference>
<feature type="domain" description="ABC transmembrane type-1" evidence="11">
    <location>
        <begin position="63"/>
        <end position="347"/>
    </location>
</feature>
<evidence type="ECO:0000256" key="2">
    <source>
        <dbReference type="ARBA" id="ARBA00022448"/>
    </source>
</evidence>
<keyword evidence="13" id="KW-1185">Reference proteome</keyword>
<keyword evidence="8 9" id="KW-0472">Membrane</keyword>
<keyword evidence="7 9" id="KW-1133">Transmembrane helix</keyword>
<evidence type="ECO:0000259" key="10">
    <source>
        <dbReference type="PROSITE" id="PS50893"/>
    </source>
</evidence>
<dbReference type="PANTHER" id="PTHR24221">
    <property type="entry name" value="ATP-BINDING CASSETTE SUB-FAMILY B"/>
    <property type="match status" value="1"/>
</dbReference>
<comment type="subcellular location">
    <subcellularLocation>
        <location evidence="1">Cell membrane</location>
        <topology evidence="1">Multi-pass membrane protein</topology>
    </subcellularLocation>
</comment>
<dbReference type="GO" id="GO:0016887">
    <property type="term" value="F:ATP hydrolysis activity"/>
    <property type="evidence" value="ECO:0007669"/>
    <property type="project" value="InterPro"/>
</dbReference>
<dbReference type="InterPro" id="IPR036640">
    <property type="entry name" value="ABC1_TM_sf"/>
</dbReference>
<dbReference type="CDD" id="cd03228">
    <property type="entry name" value="ABCC_MRP_Like"/>
    <property type="match status" value="1"/>
</dbReference>
<organism evidence="12 13">
    <name type="scientific">Nocardia pulmonis</name>
    <dbReference type="NCBI Taxonomy" id="2951408"/>
    <lineage>
        <taxon>Bacteria</taxon>
        <taxon>Bacillati</taxon>
        <taxon>Actinomycetota</taxon>
        <taxon>Actinomycetes</taxon>
        <taxon>Mycobacteriales</taxon>
        <taxon>Nocardiaceae</taxon>
        <taxon>Nocardia</taxon>
    </lineage>
</organism>
<dbReference type="RefSeq" id="WP_251916392.1">
    <property type="nucleotide sequence ID" value="NZ_JAMRXG010000014.1"/>
</dbReference>
<dbReference type="InterPro" id="IPR011527">
    <property type="entry name" value="ABC1_TM_dom"/>
</dbReference>
<dbReference type="AlphaFoldDB" id="A0A9X2EFN1"/>
<dbReference type="PROSITE" id="PS50893">
    <property type="entry name" value="ABC_TRANSPORTER_2"/>
    <property type="match status" value="1"/>
</dbReference>
<dbReference type="Gene3D" id="3.40.50.300">
    <property type="entry name" value="P-loop containing nucleotide triphosphate hydrolases"/>
    <property type="match status" value="1"/>
</dbReference>
<dbReference type="InterPro" id="IPR017871">
    <property type="entry name" value="ABC_transporter-like_CS"/>
</dbReference>
<dbReference type="InterPro" id="IPR027417">
    <property type="entry name" value="P-loop_NTPase"/>
</dbReference>
<dbReference type="GO" id="GO:0005524">
    <property type="term" value="F:ATP binding"/>
    <property type="evidence" value="ECO:0007669"/>
    <property type="project" value="UniProtKB-KW"/>
</dbReference>
<dbReference type="GO" id="GO:0140359">
    <property type="term" value="F:ABC-type transporter activity"/>
    <property type="evidence" value="ECO:0007669"/>
    <property type="project" value="InterPro"/>
</dbReference>
<name>A0A9X2EFN1_9NOCA</name>
<keyword evidence="2" id="KW-0813">Transport</keyword>
<evidence type="ECO:0000256" key="6">
    <source>
        <dbReference type="ARBA" id="ARBA00022840"/>
    </source>
</evidence>
<feature type="transmembrane region" description="Helical" evidence="9">
    <location>
        <begin position="294"/>
        <end position="316"/>
    </location>
</feature>
<feature type="transmembrane region" description="Helical" evidence="9">
    <location>
        <begin position="205"/>
        <end position="222"/>
    </location>
</feature>
<evidence type="ECO:0000256" key="1">
    <source>
        <dbReference type="ARBA" id="ARBA00004651"/>
    </source>
</evidence>
<dbReference type="PANTHER" id="PTHR24221:SF646">
    <property type="entry name" value="HAEMOLYSIN SECRETION ATP-BINDING PROTEIN"/>
    <property type="match status" value="1"/>
</dbReference>
<evidence type="ECO:0000256" key="9">
    <source>
        <dbReference type="SAM" id="Phobius"/>
    </source>
</evidence>
<evidence type="ECO:0000313" key="12">
    <source>
        <dbReference type="EMBL" id="MCM6777361.1"/>
    </source>
</evidence>
<dbReference type="GO" id="GO:0034040">
    <property type="term" value="F:ATPase-coupled lipid transmembrane transporter activity"/>
    <property type="evidence" value="ECO:0007669"/>
    <property type="project" value="TreeGrafter"/>
</dbReference>
<dbReference type="SUPFAM" id="SSF90123">
    <property type="entry name" value="ABC transporter transmembrane region"/>
    <property type="match status" value="1"/>
</dbReference>
<evidence type="ECO:0000256" key="7">
    <source>
        <dbReference type="ARBA" id="ARBA00022989"/>
    </source>
</evidence>
<feature type="transmembrane region" description="Helical" evidence="9">
    <location>
        <begin position="175"/>
        <end position="199"/>
    </location>
</feature>
<evidence type="ECO:0000313" key="13">
    <source>
        <dbReference type="Proteomes" id="UP001139157"/>
    </source>
</evidence>
<accession>A0A9X2EFN1</accession>
<dbReference type="PROSITE" id="PS50929">
    <property type="entry name" value="ABC_TM1F"/>
    <property type="match status" value="1"/>
</dbReference>
<comment type="caution">
    <text evidence="12">The sequence shown here is derived from an EMBL/GenBank/DDBJ whole genome shotgun (WGS) entry which is preliminary data.</text>
</comment>
<evidence type="ECO:0000256" key="8">
    <source>
        <dbReference type="ARBA" id="ARBA00023136"/>
    </source>
</evidence>
<dbReference type="EMBL" id="JAMRXG010000014">
    <property type="protein sequence ID" value="MCM6777361.1"/>
    <property type="molecule type" value="Genomic_DNA"/>
</dbReference>
<sequence>MTEHSATPNLADSVEAIDKSSDPWAAYDETVAATGFWTMARRLPATFGRVLRQCWQVSPLDTAALVLCTLVAEIGTAIGLVATTSILDHLLQAGPTPDRVRAAAPALLLVAVMLVVRGALREAAVWTRSRLTPQLRRSIDTNLLRLTTNVELAAFDDDVFQNTLHRIRERAPITVSALLEGVLRLLSGSLGLIVVAGVLGVLHPMLVPLLLLALVPTWWAAVRAARMSYEVYAASSGAERRMETLSDLMAKRTPAAEIRAYTMRSFLLGEFDRLAALVQQRALRLERRQSQARALGDALAGVGIAVVYIALGALLFAAAMPLAVAGTAVVAIRTAMSALRELVDSMNWSYENALFFQDYLEFCGHAEQRQERRGGTPAPADVDRIVVRDVTFTYPNSDRPALNGLSIDIEPGEIIAIVGENGSGKTTLAKILSGLYRPDSGSVTYGGVPLTEIDLVSLRDRIAVIAQNFTHWPFSARQNVTIGRHNHPEERSGFDAAIGASGADEVFAGLPGGADTLLDPTYRGGVELSGGQWQRIAVARGLYRDAPLLICDEPTAALDARTEHAIFETIRRHAAQRTVVMITHRLATVRYADRIFVLDRGRVAERGSHAELMARDGIYREFYTLQAQAYQDEPTPAD</sequence>
<evidence type="ECO:0000259" key="11">
    <source>
        <dbReference type="PROSITE" id="PS50929"/>
    </source>
</evidence>
<keyword evidence="6 12" id="KW-0067">ATP-binding</keyword>
<evidence type="ECO:0000256" key="5">
    <source>
        <dbReference type="ARBA" id="ARBA00022741"/>
    </source>
</evidence>
<dbReference type="InterPro" id="IPR003593">
    <property type="entry name" value="AAA+_ATPase"/>
</dbReference>